<dbReference type="Proteomes" id="UP000002487">
    <property type="component" value="Chromosome"/>
</dbReference>
<organism evidence="2 3">
    <name type="scientific">Methanosarcina acetivorans (strain ATCC 35395 / DSM 2834 / JCM 12185 / C2A)</name>
    <dbReference type="NCBI Taxonomy" id="188937"/>
    <lineage>
        <taxon>Archaea</taxon>
        <taxon>Methanobacteriati</taxon>
        <taxon>Methanobacteriota</taxon>
        <taxon>Stenosarchaea group</taxon>
        <taxon>Methanomicrobia</taxon>
        <taxon>Methanosarcinales</taxon>
        <taxon>Methanosarcinaceae</taxon>
        <taxon>Methanosarcina</taxon>
    </lineage>
</organism>
<keyword evidence="3" id="KW-1185">Reference proteome</keyword>
<proteinExistence type="predicted"/>
<name>Q8THG0_METAC</name>
<protein>
    <submittedName>
        <fullName evidence="2">Uncharacterized protein</fullName>
    </submittedName>
</protein>
<feature type="region of interest" description="Disordered" evidence="1">
    <location>
        <begin position="29"/>
        <end position="78"/>
    </location>
</feature>
<dbReference type="InParanoid" id="Q8THG0"/>
<evidence type="ECO:0000256" key="1">
    <source>
        <dbReference type="SAM" id="MobiDB-lite"/>
    </source>
</evidence>
<dbReference type="KEGG" id="mac:MA_4557"/>
<reference evidence="2 3" key="1">
    <citation type="journal article" date="2002" name="Genome Res.">
        <title>The genome of Methanosarcina acetivorans reveals extensive metabolic and physiological diversity.</title>
        <authorList>
            <person name="Galagan J.E."/>
            <person name="Nusbaum C."/>
            <person name="Roy A."/>
            <person name="Endrizzi M.G."/>
            <person name="Macdonald P."/>
            <person name="FitzHugh W."/>
            <person name="Calvo S."/>
            <person name="Engels R."/>
            <person name="Smirnov S."/>
            <person name="Atnoor D."/>
            <person name="Brown A."/>
            <person name="Allen N."/>
            <person name="Naylor J."/>
            <person name="Stange-Thomann N."/>
            <person name="DeArellano K."/>
            <person name="Johnson R."/>
            <person name="Linton L."/>
            <person name="McEwan P."/>
            <person name="McKernan K."/>
            <person name="Talamas J."/>
            <person name="Tirrell A."/>
            <person name="Ye W."/>
            <person name="Zimmer A."/>
            <person name="Barber R.D."/>
            <person name="Cann I."/>
            <person name="Graham D.E."/>
            <person name="Grahame D.A."/>
            <person name="Guss A."/>
            <person name="Hedderich R."/>
            <person name="Ingram-Smith C."/>
            <person name="Kuettner C.H."/>
            <person name="Krzycki J.A."/>
            <person name="Leigh J.A."/>
            <person name="Li W."/>
            <person name="Liu J."/>
            <person name="Mukhopadhyay B."/>
            <person name="Reeve J.N."/>
            <person name="Smith K."/>
            <person name="Springer T.A."/>
            <person name="Umayam L.A."/>
            <person name="White O."/>
            <person name="White R.H."/>
            <person name="de Macario E.C."/>
            <person name="Ferry J.G."/>
            <person name="Jarrell K.F."/>
            <person name="Jing H."/>
            <person name="Macario A.J.L."/>
            <person name="Paulsen I."/>
            <person name="Pritchett M."/>
            <person name="Sowers K.R."/>
            <person name="Swanson R.V."/>
            <person name="Zinder S.H."/>
            <person name="Lander E."/>
            <person name="Metcalf W.W."/>
            <person name="Birren B."/>
        </authorList>
    </citation>
    <scope>NUCLEOTIDE SEQUENCE [LARGE SCALE GENOMIC DNA]</scope>
    <source>
        <strain evidence="3">ATCC 35395 / DSM 2834 / JCM 12185 / C2A</strain>
    </source>
</reference>
<evidence type="ECO:0000313" key="2">
    <source>
        <dbReference type="EMBL" id="AAM07896.1"/>
    </source>
</evidence>
<accession>Q8THG0</accession>
<dbReference type="HOGENOM" id="CLU_2613589_0_0_2"/>
<sequence>MHKIRFVFQKNQFQNNPASSLNCKETPFQENLPESASGPFKTTYKTNVQNDPSKRPTKRMCKTTLQNDPTKRSCKTTL</sequence>
<gene>
    <name evidence="2" type="ordered locus">MA_4557</name>
</gene>
<dbReference type="AlphaFoldDB" id="Q8THG0"/>
<dbReference type="EnsemblBacteria" id="AAM07896">
    <property type="protein sequence ID" value="AAM07896"/>
    <property type="gene ID" value="MA_4557"/>
</dbReference>
<dbReference type="EMBL" id="AE010299">
    <property type="protein sequence ID" value="AAM07896.1"/>
    <property type="molecule type" value="Genomic_DNA"/>
</dbReference>
<evidence type="ECO:0000313" key="3">
    <source>
        <dbReference type="Proteomes" id="UP000002487"/>
    </source>
</evidence>